<feature type="compositionally biased region" description="Basic and acidic residues" evidence="20">
    <location>
        <begin position="200"/>
        <end position="217"/>
    </location>
</feature>
<dbReference type="SUPFAM" id="SSF57184">
    <property type="entry name" value="Growth factor receptor domain"/>
    <property type="match status" value="2"/>
</dbReference>
<dbReference type="PROSITE" id="PS01187">
    <property type="entry name" value="EGF_CA"/>
    <property type="match status" value="4"/>
</dbReference>
<evidence type="ECO:0000256" key="7">
    <source>
        <dbReference type="ARBA" id="ARBA00022692"/>
    </source>
</evidence>
<feature type="compositionally biased region" description="Polar residues" evidence="20">
    <location>
        <begin position="554"/>
        <end position="572"/>
    </location>
</feature>
<evidence type="ECO:0000259" key="23">
    <source>
        <dbReference type="PROSITE" id="PS51051"/>
    </source>
</evidence>
<sequence length="1909" mass="209914">MENDRVGFLTSDLVCCCLQHFYFLVHPGTFNPLYIQALVQTKGGKTEQLSTLMIKVQPRGCINRFVKRCFLVGIRDHARRSKKAVPVPNTVESTQRERRAARLPSLGSVLRLRRTGGDERNGEESAKSWEKEKRSKDDDGKKKEMEEEEVGNGTGGTAHRIIVGMWRTLLAKGQEKYALEVWPGSFRWILMRRDTLTRGKSEGGVKEKGRTSDKENDNYFSIPGDSEMPKKFHEYFDTVVLVLIHIVTESDFSGGDPENRASSGATLMQRKLAIVKTSLNREIRKFGMSEVAKLQSRDKQNNFTPGIPMKLKKKRSEQKFVSSFRHSSLKLHFSFIRRLLRNTCYFGRRSTEESSTVMIIRRYNSIKTARLVSQFLKHNKNVTCEIEFNLELIIDLKFQPTIGNQIISSLDNIHRVIKHSVAVKGKSLFVSTVTPIRKLVVSFYKHYKPVVIIQISENLTRVYLKVLINFNQLLKLNLSKLKYRIPLISTLINSLLRSLRLYSCQLNGNGDFLLEPTTDWRIDPNRGFYDYMPVKKSEEILIDTSKNPFRRTGRQSSSTAKKSMTGNWNSSETGTATNASGFFEVQILSLTNNRGTLVDGRCCGGGSDGGGTDGGGTDGGGKGELPPCTTPCSTAFWLCLKEYQSNVTAIGSCSFGNVSSHALGQNTFTLSEPVTLQLHFTFRWTRQFTLILQARDEASTGVIEEASFSGIVLPGPTWHTLNHEGRNAHLAYRVRVQCADHYYNATCTKFCRPRNDIFGHYTCDENGDKACIQGWKGADCEIEKVGQSAIRLFCGICTGNNTQVTYPGFRHFFSTVKKFTLAASFCDSKNHYTVVIQTNIYVTKLTVYLAYFPAVCKEGCHPVHGHCNVSGECKCRHGWRGELCDQCTPYPGCKHGYCNGSSWQCICDTNWGGILCDQDLNYCGTHEPCQNGGTCENTAPDQYKCTCPEGFSGPTCEKVDNPCASNPCINGATCRELGESAHCECAPGFAGPYCATDIDECASQPCQNGGTCVDGKNGFACNCPPAWQGILCQFDVDECALKESPCKNSLTCVNLAGDYKSGFTGKNCTKNINDCVGQCQHGALCIDLVDDYHCSCTAGYSGKDCDVDIDECASKPCQNGGECRDLVNSYECVCPVGFTGYQCEIDRDHCSPNPCRNSAPCFNTQTDYYCHCPEQWQGKNCSEPAAHNPQFGVMDEESGCGSEGTPCGGRGKCSGGRCICDPGYTGMHCHENINDCRGNPCLNGGTCVDLVNSFQCICREGWTGDLCDQDVDECTTSPCRNNGTCVDGVADFTCICRDGWKGKTCALRAGHCEPGTCRHGGTCQDRGDGFTCHCPPGWEGAACHIASPACASNPCENGATCVNTADGNYRCVCREGFEGPNCRRDVDDCQPLPCLNGGKCVDGINWFRCECAPGFTGPDCRINVNECASDPCTSGSTCVDGIASYSCTCPPGRTGVRCEIRTAGGPGCPVASWDDDCNVCECRNGKNQCSNIWCGPGNCLNGTSCLAHEVCVPSPSESCLAPSCPAWGECRPVETGRRVGPPALPAPPSCWPGQATPGPTCSRLTILLRRDTLATGTSVEILCRRLRKLLADPRRPQSIVLLCDLKPGDNDTVEVTIFSEAAADAARDLGEALSRPLGRPLALASVLEVKVETALLSEPSSVNSNSAGNYVAVLGGALATVLVLALFGGLWYLKTIRQRSSLTATTSSETSLHRHRSDLDEKSNNLQNEENLRRYANPLKDQDQGEPKVSVVRPLSGTSLALGATEESLEMVSEDSRHRLPPLYKPPSAEARNNTASFTYEEGPHKPYSKPRLQEPTYSSHQQPGTSQTSGSHQVLTVHKKLSILWTKRIAAKDINQGRMIINDWRCRYKFRHIKNVKVTTKTKGQDNFKRYRSHYQLNLCREHISLNS</sequence>
<dbReference type="FunFam" id="2.10.25.10:FF:000122">
    <property type="entry name" value="Protein crumbs homolog 2"/>
    <property type="match status" value="1"/>
</dbReference>
<feature type="disulfide bond" evidence="17">
    <location>
        <begin position="1075"/>
        <end position="1085"/>
    </location>
</feature>
<evidence type="ECO:0000313" key="25">
    <source>
        <dbReference type="Proteomes" id="UP000053105"/>
    </source>
</evidence>
<dbReference type="FunFam" id="2.10.25.10:FF:000613">
    <property type="entry name" value="Delta-like protein"/>
    <property type="match status" value="1"/>
</dbReference>
<dbReference type="Gene3D" id="2.60.40.3510">
    <property type="match status" value="1"/>
</dbReference>
<dbReference type="GO" id="GO:0035239">
    <property type="term" value="P:tube morphogenesis"/>
    <property type="evidence" value="ECO:0007669"/>
    <property type="project" value="UniProtKB-ARBA"/>
</dbReference>
<feature type="disulfide bond" evidence="17">
    <location>
        <begin position="1096"/>
        <end position="1105"/>
    </location>
</feature>
<keyword evidence="10" id="KW-0106">Calcium</keyword>
<dbReference type="FunFam" id="2.10.25.10:FF:000100">
    <property type="entry name" value="neurogenic locus notch homolog protein 3"/>
    <property type="match status" value="1"/>
</dbReference>
<dbReference type="GO" id="GO:0050769">
    <property type="term" value="P:positive regulation of neurogenesis"/>
    <property type="evidence" value="ECO:0007669"/>
    <property type="project" value="UniProtKB-ARBA"/>
</dbReference>
<dbReference type="PANTHER" id="PTHR12916">
    <property type="entry name" value="CYTOCHROME C OXIDASE POLYPEPTIDE VIC-2"/>
    <property type="match status" value="1"/>
</dbReference>
<dbReference type="InterPro" id="IPR009030">
    <property type="entry name" value="Growth_fac_rcpt_cys_sf"/>
</dbReference>
<evidence type="ECO:0000256" key="8">
    <source>
        <dbReference type="ARBA" id="ARBA00022729"/>
    </source>
</evidence>
<evidence type="ECO:0000313" key="24">
    <source>
        <dbReference type="EMBL" id="KOX77003.1"/>
    </source>
</evidence>
<feature type="domain" description="EGF-like" evidence="22">
    <location>
        <begin position="959"/>
        <end position="995"/>
    </location>
</feature>
<dbReference type="Pfam" id="PF21700">
    <property type="entry name" value="EGF_DL_JAG"/>
    <property type="match status" value="1"/>
</dbReference>
<feature type="disulfide bond" evidence="17">
    <location>
        <begin position="1449"/>
        <end position="1458"/>
    </location>
</feature>
<feature type="domain" description="EGF-like" evidence="22">
    <location>
        <begin position="1146"/>
        <end position="1182"/>
    </location>
</feature>
<keyword evidence="12 19" id="KW-0472">Membrane</keyword>
<dbReference type="FunFam" id="2.10.25.10:FF:000007">
    <property type="entry name" value="Delta-like protein"/>
    <property type="match status" value="1"/>
</dbReference>
<dbReference type="Pfam" id="PF07657">
    <property type="entry name" value="MNNL"/>
    <property type="match status" value="1"/>
</dbReference>
<keyword evidence="11 19" id="KW-1133">Transmembrane helix</keyword>
<dbReference type="GO" id="GO:0016330">
    <property type="term" value="P:second mitotic wave involved in compound eye morphogenesis"/>
    <property type="evidence" value="ECO:0007669"/>
    <property type="project" value="UniProtKB-ARBA"/>
</dbReference>
<keyword evidence="16" id="KW-0966">Cell projection</keyword>
<dbReference type="OrthoDB" id="283575at2759"/>
<dbReference type="STRING" id="166423.A0A0M9A6M3"/>
<feature type="disulfide bond" evidence="17">
    <location>
        <begin position="947"/>
        <end position="956"/>
    </location>
</feature>
<organism evidence="24 25">
    <name type="scientific">Melipona quadrifasciata</name>
    <dbReference type="NCBI Taxonomy" id="166423"/>
    <lineage>
        <taxon>Eukaryota</taxon>
        <taxon>Metazoa</taxon>
        <taxon>Ecdysozoa</taxon>
        <taxon>Arthropoda</taxon>
        <taxon>Hexapoda</taxon>
        <taxon>Insecta</taxon>
        <taxon>Pterygota</taxon>
        <taxon>Neoptera</taxon>
        <taxon>Endopterygota</taxon>
        <taxon>Hymenoptera</taxon>
        <taxon>Apocrita</taxon>
        <taxon>Aculeata</taxon>
        <taxon>Apoidea</taxon>
        <taxon>Anthophila</taxon>
        <taxon>Apidae</taxon>
        <taxon>Melipona</taxon>
    </lineage>
</organism>
<feature type="disulfide bond" evidence="17">
    <location>
        <begin position="1334"/>
        <end position="1343"/>
    </location>
</feature>
<dbReference type="InterPro" id="IPR000742">
    <property type="entry name" value="EGF"/>
</dbReference>
<evidence type="ECO:0000256" key="18">
    <source>
        <dbReference type="PROSITE-ProRule" id="PRU00377"/>
    </source>
</evidence>
<evidence type="ECO:0000256" key="13">
    <source>
        <dbReference type="ARBA" id="ARBA00023157"/>
    </source>
</evidence>
<dbReference type="PRINTS" id="PR02059">
    <property type="entry name" value="JAGGEDFAMILY"/>
</dbReference>
<dbReference type="GO" id="GO:0005112">
    <property type="term" value="F:Notch binding"/>
    <property type="evidence" value="ECO:0007669"/>
    <property type="project" value="InterPro"/>
</dbReference>
<dbReference type="GO" id="GO:0036011">
    <property type="term" value="P:imaginal disc-derived leg segmentation"/>
    <property type="evidence" value="ECO:0007669"/>
    <property type="project" value="UniProtKB-ARBA"/>
</dbReference>
<feature type="region of interest" description="Disordered" evidence="20">
    <location>
        <begin position="200"/>
        <end position="222"/>
    </location>
</feature>
<feature type="domain" description="EGF-like" evidence="22">
    <location>
        <begin position="997"/>
        <end position="1033"/>
    </location>
</feature>
<feature type="disulfide bond" evidence="18">
    <location>
        <begin position="751"/>
        <end position="763"/>
    </location>
</feature>
<evidence type="ECO:0000256" key="2">
    <source>
        <dbReference type="ARBA" id="ARBA00004316"/>
    </source>
</evidence>
<evidence type="ECO:0000256" key="9">
    <source>
        <dbReference type="ARBA" id="ARBA00022737"/>
    </source>
</evidence>
<feature type="domain" description="EGF-like" evidence="22">
    <location>
        <begin position="1108"/>
        <end position="1144"/>
    </location>
</feature>
<dbReference type="SUPFAM" id="SSF57196">
    <property type="entry name" value="EGF/Laminin"/>
    <property type="match status" value="7"/>
</dbReference>
<dbReference type="GO" id="GO:0005886">
    <property type="term" value="C:plasma membrane"/>
    <property type="evidence" value="ECO:0007669"/>
    <property type="project" value="UniProtKB-ARBA"/>
</dbReference>
<dbReference type="GO" id="GO:0007411">
    <property type="term" value="P:axon guidance"/>
    <property type="evidence" value="ECO:0007669"/>
    <property type="project" value="UniProtKB-ARBA"/>
</dbReference>
<dbReference type="Pfam" id="PF00008">
    <property type="entry name" value="EGF"/>
    <property type="match status" value="11"/>
</dbReference>
<evidence type="ECO:0000256" key="11">
    <source>
        <dbReference type="ARBA" id="ARBA00022989"/>
    </source>
</evidence>
<dbReference type="GO" id="GO:0030855">
    <property type="term" value="P:epithelial cell differentiation"/>
    <property type="evidence" value="ECO:0007669"/>
    <property type="project" value="UniProtKB-ARBA"/>
</dbReference>
<dbReference type="GO" id="GO:0048018">
    <property type="term" value="F:receptor ligand activity"/>
    <property type="evidence" value="ECO:0007669"/>
    <property type="project" value="UniProtKB-ARBA"/>
</dbReference>
<feature type="domain" description="EGF-like" evidence="22">
    <location>
        <begin position="1071"/>
        <end position="1106"/>
    </location>
</feature>
<feature type="disulfide bond" evidence="18">
    <location>
        <begin position="738"/>
        <end position="747"/>
    </location>
</feature>
<dbReference type="FunFam" id="2.10.25.10:FF:000318">
    <property type="entry name" value="Eyes shut homolog"/>
    <property type="match status" value="1"/>
</dbReference>
<dbReference type="PROSITE" id="PS01186">
    <property type="entry name" value="EGF_2"/>
    <property type="match status" value="10"/>
</dbReference>
<evidence type="ECO:0000256" key="17">
    <source>
        <dbReference type="PROSITE-ProRule" id="PRU00076"/>
    </source>
</evidence>
<keyword evidence="6 17" id="KW-0245">EGF-like domain</keyword>
<dbReference type="FunFam" id="2.10.25.10:FF:000472">
    <property type="entry name" value="Uncharacterized protein, isoform A"/>
    <property type="match status" value="2"/>
</dbReference>
<evidence type="ECO:0000256" key="10">
    <source>
        <dbReference type="ARBA" id="ARBA00022837"/>
    </source>
</evidence>
<evidence type="ECO:0000256" key="4">
    <source>
        <dbReference type="ARBA" id="ARBA00022473"/>
    </source>
</evidence>
<keyword evidence="5" id="KW-0963">Cytoplasm</keyword>
<dbReference type="FunFam" id="2.10.25.10:FF:000018">
    <property type="entry name" value="Delta-like 1"/>
    <property type="match status" value="1"/>
</dbReference>
<dbReference type="GO" id="GO:0030718">
    <property type="term" value="P:germ-line stem cell population maintenance"/>
    <property type="evidence" value="ECO:0007669"/>
    <property type="project" value="UniProtKB-ARBA"/>
</dbReference>
<feature type="domain" description="EGF-like" evidence="22">
    <location>
        <begin position="1232"/>
        <end position="1268"/>
    </location>
</feature>
<dbReference type="InterPro" id="IPR013032">
    <property type="entry name" value="EGF-like_CS"/>
</dbReference>
<feature type="disulfide bond" evidence="17">
    <location>
        <begin position="1172"/>
        <end position="1181"/>
    </location>
</feature>
<feature type="disulfide bond" evidence="17">
    <location>
        <begin position="1258"/>
        <end position="1267"/>
    </location>
</feature>
<dbReference type="InterPro" id="IPR011651">
    <property type="entry name" value="Notch_ligand_N"/>
</dbReference>
<evidence type="ECO:0000256" key="19">
    <source>
        <dbReference type="RuleBase" id="RU280815"/>
    </source>
</evidence>
<feature type="domain" description="DSL" evidence="23">
    <location>
        <begin position="736"/>
        <end position="780"/>
    </location>
</feature>
<dbReference type="GO" id="GO:0035214">
    <property type="term" value="P:eye-antennal disc development"/>
    <property type="evidence" value="ECO:0007669"/>
    <property type="project" value="UniProtKB-ARBA"/>
</dbReference>
<feature type="domain" description="EGF-like" evidence="22">
    <location>
        <begin position="1270"/>
        <end position="1306"/>
    </location>
</feature>
<feature type="domain" description="EGF-like" evidence="22">
    <location>
        <begin position="1423"/>
        <end position="1459"/>
    </location>
</feature>
<evidence type="ECO:0000256" key="21">
    <source>
        <dbReference type="SAM" id="Phobius"/>
    </source>
</evidence>
<keyword evidence="4 19" id="KW-0217">Developmental protein</keyword>
<dbReference type="PRINTS" id="PR00010">
    <property type="entry name" value="EGFBLOOD"/>
</dbReference>
<keyword evidence="9 19" id="KW-0677">Repeat</keyword>
<dbReference type="PANTHER" id="PTHR12916:SF4">
    <property type="entry name" value="UNINFLATABLE, ISOFORM C"/>
    <property type="match status" value="1"/>
</dbReference>
<dbReference type="GO" id="GO:0042063">
    <property type="term" value="P:gliogenesis"/>
    <property type="evidence" value="ECO:0007669"/>
    <property type="project" value="UniProtKB-ARBA"/>
</dbReference>
<dbReference type="InterPro" id="IPR049883">
    <property type="entry name" value="NOTCH1_EGF-like"/>
</dbReference>
<dbReference type="GO" id="GO:0016318">
    <property type="term" value="P:ommatidial rotation"/>
    <property type="evidence" value="ECO:0007669"/>
    <property type="project" value="UniProtKB-ARBA"/>
</dbReference>
<feature type="disulfide bond" evidence="17">
    <location>
        <begin position="985"/>
        <end position="994"/>
    </location>
</feature>
<gene>
    <name evidence="24" type="ORF">WN51_10397</name>
</gene>
<dbReference type="GO" id="GO:0005856">
    <property type="term" value="C:cytoskeleton"/>
    <property type="evidence" value="ECO:0007669"/>
    <property type="project" value="UniProtKB-SubCell"/>
</dbReference>
<dbReference type="EMBL" id="KQ435736">
    <property type="protein sequence ID" value="KOX77003.1"/>
    <property type="molecule type" value="Genomic_DNA"/>
</dbReference>
<dbReference type="InterPro" id="IPR000152">
    <property type="entry name" value="EGF-type_Asp/Asn_hydroxyl_site"/>
</dbReference>
<comment type="caution">
    <text evidence="17">Lacks conserved residue(s) required for the propagation of feature annotation.</text>
</comment>
<protein>
    <recommendedName>
        <fullName evidence="19">Delta-like protein</fullName>
    </recommendedName>
</protein>
<feature type="domain" description="EGF-like" evidence="22">
    <location>
        <begin position="1385"/>
        <end position="1421"/>
    </location>
</feature>
<dbReference type="GO" id="GO:0120035">
    <property type="term" value="P:regulation of plasma membrane bounded cell projection organization"/>
    <property type="evidence" value="ECO:0007669"/>
    <property type="project" value="UniProtKB-ARBA"/>
</dbReference>
<keyword evidence="15" id="KW-0206">Cytoskeleton</keyword>
<dbReference type="GO" id="GO:0019904">
    <property type="term" value="F:protein domain specific binding"/>
    <property type="evidence" value="ECO:0007669"/>
    <property type="project" value="UniProtKB-ARBA"/>
</dbReference>
<evidence type="ECO:0000256" key="5">
    <source>
        <dbReference type="ARBA" id="ARBA00022490"/>
    </source>
</evidence>
<evidence type="ECO:0000259" key="22">
    <source>
        <dbReference type="PROSITE" id="PS50026"/>
    </source>
</evidence>
<keyword evidence="14" id="KW-0325">Glycoprotein</keyword>
<keyword evidence="7 19" id="KW-0812">Transmembrane</keyword>
<keyword evidence="13 17" id="KW-1015">Disulfide bond</keyword>
<dbReference type="Pfam" id="PF12661">
    <property type="entry name" value="hEGF"/>
    <property type="match status" value="1"/>
</dbReference>
<evidence type="ECO:0000256" key="16">
    <source>
        <dbReference type="ARBA" id="ARBA00023273"/>
    </source>
</evidence>
<feature type="region of interest" description="Disordered" evidence="20">
    <location>
        <begin position="1764"/>
        <end position="1834"/>
    </location>
</feature>
<dbReference type="GO" id="GO:0048100">
    <property type="term" value="P:wing disc anterior/posterior pattern formation"/>
    <property type="evidence" value="ECO:0007669"/>
    <property type="project" value="UniProtKB-ARBA"/>
</dbReference>
<accession>A0A0M9A6M3</accession>
<dbReference type="FunFam" id="2.10.25.140:FF:000001">
    <property type="entry name" value="Delta-like protein"/>
    <property type="match status" value="1"/>
</dbReference>
<feature type="compositionally biased region" description="Basic and acidic residues" evidence="20">
    <location>
        <begin position="115"/>
        <end position="145"/>
    </location>
</feature>
<evidence type="ECO:0000256" key="3">
    <source>
        <dbReference type="ARBA" id="ARBA00004479"/>
    </source>
</evidence>
<dbReference type="InterPro" id="IPR001881">
    <property type="entry name" value="EGF-like_Ca-bd_dom"/>
</dbReference>
<dbReference type="GO" id="GO:0043208">
    <property type="term" value="F:glycosphingolipid binding"/>
    <property type="evidence" value="ECO:0007669"/>
    <property type="project" value="UniProtKB-ARBA"/>
</dbReference>
<evidence type="ECO:0000256" key="20">
    <source>
        <dbReference type="SAM" id="MobiDB-lite"/>
    </source>
</evidence>
<dbReference type="GO" id="GO:0040008">
    <property type="term" value="P:regulation of growth"/>
    <property type="evidence" value="ECO:0007669"/>
    <property type="project" value="UniProtKB-ARBA"/>
</dbReference>
<dbReference type="Gene3D" id="2.10.25.10">
    <property type="entry name" value="Laminin"/>
    <property type="match status" value="15"/>
</dbReference>
<dbReference type="InterPro" id="IPR056986">
    <property type="entry name" value="JAG1_1/2_dom"/>
</dbReference>
<proteinExistence type="predicted"/>
<dbReference type="CDD" id="cd00054">
    <property type="entry name" value="EGF_CA"/>
    <property type="match status" value="13"/>
</dbReference>
<keyword evidence="8 19" id="KW-0732">Signal</keyword>
<dbReference type="Pfam" id="PF07645">
    <property type="entry name" value="EGF_CA"/>
    <property type="match status" value="1"/>
</dbReference>
<dbReference type="SMART" id="SM00215">
    <property type="entry name" value="VWC_out"/>
    <property type="match status" value="1"/>
</dbReference>
<dbReference type="Pfam" id="PF01414">
    <property type="entry name" value="DSL"/>
    <property type="match status" value="1"/>
</dbReference>
<dbReference type="SMART" id="SM00179">
    <property type="entry name" value="EGF_CA"/>
    <property type="match status" value="13"/>
</dbReference>
<dbReference type="SMART" id="SM00051">
    <property type="entry name" value="DSL"/>
    <property type="match status" value="1"/>
</dbReference>
<evidence type="ECO:0000256" key="1">
    <source>
        <dbReference type="ARBA" id="ARBA00004245"/>
    </source>
</evidence>
<feature type="disulfide bond" evidence="17">
    <location>
        <begin position="1411"/>
        <end position="1420"/>
    </location>
</feature>
<evidence type="ECO:0000256" key="15">
    <source>
        <dbReference type="ARBA" id="ARBA00023212"/>
    </source>
</evidence>
<comment type="function">
    <text evidence="19">Putative Notch ligand involved in the mediation of Notch signaling.</text>
</comment>
<evidence type="ECO:0000256" key="14">
    <source>
        <dbReference type="ARBA" id="ARBA00023180"/>
    </source>
</evidence>
<dbReference type="PROSITE" id="PS51051">
    <property type="entry name" value="DSL"/>
    <property type="match status" value="1"/>
</dbReference>
<feature type="domain" description="EGF-like" evidence="22">
    <location>
        <begin position="919"/>
        <end position="957"/>
    </location>
</feature>
<feature type="disulfide bond" evidence="17">
    <location>
        <begin position="1023"/>
        <end position="1032"/>
    </location>
</feature>
<feature type="disulfide bond" evidence="17">
    <location>
        <begin position="875"/>
        <end position="884"/>
    </location>
</feature>
<dbReference type="Pfam" id="PF23106">
    <property type="entry name" value="EGF_Teneurin"/>
    <property type="match status" value="1"/>
</dbReference>
<dbReference type="GO" id="GO:0007219">
    <property type="term" value="P:Notch signaling pathway"/>
    <property type="evidence" value="ECO:0007669"/>
    <property type="project" value="InterPro"/>
</dbReference>
<dbReference type="FunFam" id="2.10.25.10:FF:000012">
    <property type="entry name" value="Delta-like protein"/>
    <property type="match status" value="1"/>
</dbReference>
<keyword evidence="25" id="KW-1185">Reference proteome</keyword>
<feature type="region of interest" description="Disordered" evidence="20">
    <location>
        <begin position="1703"/>
        <end position="1730"/>
    </location>
</feature>
<dbReference type="FunFam" id="2.10.25.10:FF:000117">
    <property type="entry name" value="Delta-like protein"/>
    <property type="match status" value="1"/>
</dbReference>
<dbReference type="GO" id="GO:0048863">
    <property type="term" value="P:stem cell differentiation"/>
    <property type="evidence" value="ECO:0007669"/>
    <property type="project" value="UniProtKB-ARBA"/>
</dbReference>
<feature type="domain" description="EGF-like" evidence="22">
    <location>
        <begin position="1035"/>
        <end position="1069"/>
    </location>
</feature>
<dbReference type="PROSITE" id="PS00022">
    <property type="entry name" value="EGF_1"/>
    <property type="match status" value="14"/>
</dbReference>
<feature type="transmembrane region" description="Helical" evidence="21">
    <location>
        <begin position="1670"/>
        <end position="1693"/>
    </location>
</feature>
<dbReference type="PROSITE" id="PS50026">
    <property type="entry name" value="EGF_3"/>
    <property type="match status" value="14"/>
</dbReference>
<dbReference type="GO" id="GO:0045179">
    <property type="term" value="C:apical cortex"/>
    <property type="evidence" value="ECO:0007669"/>
    <property type="project" value="UniProtKB-ARBA"/>
</dbReference>
<feature type="compositionally biased region" description="Polar residues" evidence="20">
    <location>
        <begin position="1816"/>
        <end position="1834"/>
    </location>
</feature>
<dbReference type="InterPro" id="IPR001774">
    <property type="entry name" value="DSL"/>
</dbReference>
<feature type="disulfide bond" evidence="17">
    <location>
        <begin position="1134"/>
        <end position="1143"/>
    </location>
</feature>
<dbReference type="Gene3D" id="2.10.25.140">
    <property type="match status" value="1"/>
</dbReference>
<evidence type="ECO:0000256" key="6">
    <source>
        <dbReference type="ARBA" id="ARBA00022536"/>
    </source>
</evidence>
<dbReference type="GO" id="GO:0042995">
    <property type="term" value="C:cell projection"/>
    <property type="evidence" value="ECO:0007669"/>
    <property type="project" value="UniProtKB-SubCell"/>
</dbReference>
<dbReference type="Proteomes" id="UP000053105">
    <property type="component" value="Unassembled WGS sequence"/>
</dbReference>
<dbReference type="FunFam" id="2.10.25.10:FF:000173">
    <property type="entry name" value="Neurogenic locus notch protein 2"/>
    <property type="match status" value="1"/>
</dbReference>
<dbReference type="InterPro" id="IPR018097">
    <property type="entry name" value="EGF_Ca-bd_CS"/>
</dbReference>
<dbReference type="InterPro" id="IPR001007">
    <property type="entry name" value="VWF_dom"/>
</dbReference>
<comment type="subcellular location">
    <subcellularLocation>
        <location evidence="2">Cell projection</location>
    </subcellularLocation>
    <subcellularLocation>
        <location evidence="1">Cytoplasm</location>
        <location evidence="1">Cytoskeleton</location>
    </subcellularLocation>
    <subcellularLocation>
        <location evidence="3 19">Membrane</location>
        <topology evidence="3 19">Single-pass type I membrane protein</topology>
    </subcellularLocation>
</comment>
<dbReference type="GO" id="GO:0005911">
    <property type="term" value="C:cell-cell junction"/>
    <property type="evidence" value="ECO:0007669"/>
    <property type="project" value="UniProtKB-ARBA"/>
</dbReference>
<dbReference type="InterPro" id="IPR026219">
    <property type="entry name" value="Jagged/Serrate"/>
</dbReference>
<name>A0A0M9A6M3_9HYME</name>
<dbReference type="SMART" id="SM00181">
    <property type="entry name" value="EGF"/>
    <property type="match status" value="17"/>
</dbReference>
<feature type="domain" description="EGF-like" evidence="22">
    <location>
        <begin position="852"/>
        <end position="885"/>
    </location>
</feature>
<dbReference type="GO" id="GO:0030097">
    <property type="term" value="P:hemopoiesis"/>
    <property type="evidence" value="ECO:0007669"/>
    <property type="project" value="UniProtKB-ARBA"/>
</dbReference>
<dbReference type="GO" id="GO:0008587">
    <property type="term" value="P:imaginal disc-derived wing margin morphogenesis"/>
    <property type="evidence" value="ECO:0007669"/>
    <property type="project" value="UniProtKB-ARBA"/>
</dbReference>
<dbReference type="Pfam" id="PF23575">
    <property type="entry name" value="JAG1"/>
    <property type="match status" value="1"/>
</dbReference>
<feature type="region of interest" description="Disordered" evidence="20">
    <location>
        <begin position="548"/>
        <end position="572"/>
    </location>
</feature>
<dbReference type="GO" id="GO:0048056">
    <property type="term" value="P:R3/R4 cell differentiation"/>
    <property type="evidence" value="ECO:0007669"/>
    <property type="project" value="UniProtKB-ARBA"/>
</dbReference>
<feature type="domain" description="EGF-like" evidence="22">
    <location>
        <begin position="1346"/>
        <end position="1383"/>
    </location>
</feature>
<feature type="disulfide bond" evidence="17">
    <location>
        <begin position="1296"/>
        <end position="1305"/>
    </location>
</feature>
<feature type="disulfide bond" evidence="18">
    <location>
        <begin position="771"/>
        <end position="780"/>
    </location>
</feature>
<dbReference type="GO" id="GO:0048646">
    <property type="term" value="P:anatomical structure formation involved in morphogenesis"/>
    <property type="evidence" value="ECO:0007669"/>
    <property type="project" value="UniProtKB-ARBA"/>
</dbReference>
<evidence type="ECO:0000256" key="12">
    <source>
        <dbReference type="ARBA" id="ARBA00023136"/>
    </source>
</evidence>
<feature type="disulfide bond" evidence="17">
    <location>
        <begin position="1373"/>
        <end position="1382"/>
    </location>
</feature>
<feature type="domain" description="EGF-like" evidence="22">
    <location>
        <begin position="1308"/>
        <end position="1344"/>
    </location>
</feature>
<feature type="region of interest" description="Disordered" evidence="20">
    <location>
        <begin position="112"/>
        <end position="156"/>
    </location>
</feature>
<dbReference type="FunFam" id="2.10.25.10:FF:000294">
    <property type="entry name" value="Delta-like protein"/>
    <property type="match status" value="1"/>
</dbReference>
<dbReference type="GO" id="GO:0009986">
    <property type="term" value="C:cell surface"/>
    <property type="evidence" value="ECO:0007669"/>
    <property type="project" value="UniProtKB-ARBA"/>
</dbReference>
<reference evidence="24 25" key="1">
    <citation type="submission" date="2015-07" db="EMBL/GenBank/DDBJ databases">
        <title>The genome of Melipona quadrifasciata.</title>
        <authorList>
            <person name="Pan H."/>
            <person name="Kapheim K."/>
        </authorList>
    </citation>
    <scope>NUCLEOTIDE SEQUENCE [LARGE SCALE GENOMIC DNA]</scope>
    <source>
        <strain evidence="24">0111107301</strain>
        <tissue evidence="24">Whole body</tissue>
    </source>
</reference>
<dbReference type="PROSITE" id="PS00010">
    <property type="entry name" value="ASX_HYDROXYL"/>
    <property type="match status" value="9"/>
</dbReference>
<dbReference type="GO" id="GO:0046331">
    <property type="term" value="P:lateral inhibition"/>
    <property type="evidence" value="ECO:0007669"/>
    <property type="project" value="UniProtKB-ARBA"/>
</dbReference>
<dbReference type="GO" id="GO:0005509">
    <property type="term" value="F:calcium ion binding"/>
    <property type="evidence" value="ECO:0007669"/>
    <property type="project" value="InterPro"/>
</dbReference>